<evidence type="ECO:0000313" key="1">
    <source>
        <dbReference type="Proteomes" id="UP000887580"/>
    </source>
</evidence>
<sequence>MFDPNDMVMRARNLVYHIPCFTCCTCRQPLRHGERFLIRHDELYCRQECFVASTAAAQCKQQQQQQQIETNNNNNNHMQQQHNPSWDSMDQQDFKSSLSPQSTKSLECISTSSTPNSLCAPIMSQQFIQSSMPINGSCHNRSSISSSSNNSLGSMSMKKSKKDKPSTRVRTVLSESQLRILKQMYTQNSRPDAVTKDHLVEATGLSARVIRVWFQNKRCKDKKRQTAMKEAQRTMEKVCFQKLQ</sequence>
<accession>A0AC35FJ12</accession>
<organism evidence="1 2">
    <name type="scientific">Panagrolaimus sp. PS1159</name>
    <dbReference type="NCBI Taxonomy" id="55785"/>
    <lineage>
        <taxon>Eukaryota</taxon>
        <taxon>Metazoa</taxon>
        <taxon>Ecdysozoa</taxon>
        <taxon>Nematoda</taxon>
        <taxon>Chromadorea</taxon>
        <taxon>Rhabditida</taxon>
        <taxon>Tylenchina</taxon>
        <taxon>Panagrolaimomorpha</taxon>
        <taxon>Panagrolaimoidea</taxon>
        <taxon>Panagrolaimidae</taxon>
        <taxon>Panagrolaimus</taxon>
    </lineage>
</organism>
<protein>
    <submittedName>
        <fullName evidence="2">Uncharacterized protein</fullName>
    </submittedName>
</protein>
<reference evidence="2" key="1">
    <citation type="submission" date="2022-11" db="UniProtKB">
        <authorList>
            <consortium name="WormBaseParasite"/>
        </authorList>
    </citation>
    <scope>IDENTIFICATION</scope>
</reference>
<dbReference type="Proteomes" id="UP000887580">
    <property type="component" value="Unplaced"/>
</dbReference>
<evidence type="ECO:0000313" key="2">
    <source>
        <dbReference type="WBParaSite" id="PS1159_v2.g18088.t1"/>
    </source>
</evidence>
<name>A0AC35FJ12_9BILA</name>
<proteinExistence type="predicted"/>
<dbReference type="WBParaSite" id="PS1159_v2.g18088.t1">
    <property type="protein sequence ID" value="PS1159_v2.g18088.t1"/>
    <property type="gene ID" value="PS1159_v2.g18088"/>
</dbReference>